<dbReference type="InterPro" id="IPR029058">
    <property type="entry name" value="AB_hydrolase_fold"/>
</dbReference>
<evidence type="ECO:0000256" key="2">
    <source>
        <dbReference type="SAM" id="MobiDB-lite"/>
    </source>
</evidence>
<dbReference type="PRINTS" id="PR00862">
    <property type="entry name" value="PROLIGOPTASE"/>
</dbReference>
<dbReference type="Pfam" id="PF00326">
    <property type="entry name" value="Peptidase_S9"/>
    <property type="match status" value="1"/>
</dbReference>
<dbReference type="Gene3D" id="3.40.50.1820">
    <property type="entry name" value="alpha/beta hydrolase"/>
    <property type="match status" value="1"/>
</dbReference>
<sequence length="696" mass="74902">MLRAVNRRATWLVCLAALACTPRPEPSSPLPAEVVAPAPEPEPEDDRGVIGGPTDPTDFEFEVDTPDGVLPVLDGTPPISETMAAALRPYLDASRMRLAAVMPETDQILVLGRHGSTTQVMLVSKPGAEPRPLTSGLEPVVQATPLPGRPDELLFRRDIDGNEDHQLYHQNYLSGVETLLTDGVSRHGPFRVVATPSPMVVLTGNARSEPDMDLYVSHKLGSDELGAALSLAGELDGQWIAQAIRPDGAEVLLRRFWSVERSAIMRYALNEGSLVALPDTANPDAAYLDARYLADGSLLVLSDRGQDHVGLHVLDTQGTWSQVTPSVGWDVESFAPLSGGRIAYAINEDGRSRLFLLDVATGTARELDLPRGGVLTGLRAAGPDKLAFAAGSAVQPTDVYGLDVRRGDLTRWTQSPTGADPTGFVHPRLARVQSGDGVPLAVFIYSPPGPGPHPVLVWIHGGPEDQFRPEFSPIIQFFVSRGIAVLGPNIRGSDGYGRRFRGLDDGVLRGDAIEDVGAVLDWIAGEPTLDAARVGMVGGSYGGYVVLASLAAYADRLVAGCDMVGIANLVSFLENTRGYRRDLRRAEYGDERDPDVREVLQRLSPITNVEQIRAPLFVAHGANDPRVPVDEAEQIVAALREQGQEVWYMLAPTEGHGFRKAINRDTFYGLMATFFERHLLGVGVGEDAQAEAVDGS</sequence>
<evidence type="ECO:0000313" key="5">
    <source>
        <dbReference type="EMBL" id="KIG19072.1"/>
    </source>
</evidence>
<dbReference type="SUPFAM" id="SSF53474">
    <property type="entry name" value="alpha/beta-Hydrolases"/>
    <property type="match status" value="1"/>
</dbReference>
<comment type="caution">
    <text evidence="5">The sequence shown here is derived from an EMBL/GenBank/DDBJ whole genome shotgun (WGS) entry which is preliminary data.</text>
</comment>
<dbReference type="InterPro" id="IPR002470">
    <property type="entry name" value="Peptidase_S9A"/>
</dbReference>
<dbReference type="InterPro" id="IPR001375">
    <property type="entry name" value="Peptidase_S9_cat"/>
</dbReference>
<feature type="region of interest" description="Disordered" evidence="2">
    <location>
        <begin position="23"/>
        <end position="53"/>
    </location>
</feature>
<feature type="domain" description="Peptidase S9 prolyl oligopeptidase catalytic" evidence="4">
    <location>
        <begin position="470"/>
        <end position="679"/>
    </location>
</feature>
<keyword evidence="1" id="KW-0378">Hydrolase</keyword>
<dbReference type="GO" id="GO:0006508">
    <property type="term" value="P:proteolysis"/>
    <property type="evidence" value="ECO:0007669"/>
    <property type="project" value="InterPro"/>
</dbReference>
<dbReference type="SUPFAM" id="SSF82171">
    <property type="entry name" value="DPP6 N-terminal domain-like"/>
    <property type="match status" value="1"/>
</dbReference>
<accession>A0A0C2DHB2</accession>
<evidence type="ECO:0000256" key="3">
    <source>
        <dbReference type="SAM" id="SignalP"/>
    </source>
</evidence>
<organism evidence="5 6">
    <name type="scientific">Enhygromyxa salina</name>
    <dbReference type="NCBI Taxonomy" id="215803"/>
    <lineage>
        <taxon>Bacteria</taxon>
        <taxon>Pseudomonadati</taxon>
        <taxon>Myxococcota</taxon>
        <taxon>Polyangia</taxon>
        <taxon>Nannocystales</taxon>
        <taxon>Nannocystaceae</taxon>
        <taxon>Enhygromyxa</taxon>
    </lineage>
</organism>
<proteinExistence type="predicted"/>
<dbReference type="PANTHER" id="PTHR42776:SF27">
    <property type="entry name" value="DIPEPTIDYL PEPTIDASE FAMILY MEMBER 6"/>
    <property type="match status" value="1"/>
</dbReference>
<gene>
    <name evidence="5" type="ORF">DB30_05976</name>
</gene>
<reference evidence="5 6" key="1">
    <citation type="submission" date="2014-12" db="EMBL/GenBank/DDBJ databases">
        <title>Genome assembly of Enhygromyxa salina DSM 15201.</title>
        <authorList>
            <person name="Sharma G."/>
            <person name="Subramanian S."/>
        </authorList>
    </citation>
    <scope>NUCLEOTIDE SEQUENCE [LARGE SCALE GENOMIC DNA]</scope>
    <source>
        <strain evidence="5 6">DSM 15201</strain>
    </source>
</reference>
<dbReference type="AlphaFoldDB" id="A0A0C2DHB2"/>
<dbReference type="PROSITE" id="PS51257">
    <property type="entry name" value="PROKAR_LIPOPROTEIN"/>
    <property type="match status" value="1"/>
</dbReference>
<feature type="chain" id="PRO_5002147818" evidence="3">
    <location>
        <begin position="20"/>
        <end position="696"/>
    </location>
</feature>
<dbReference type="Gene3D" id="2.130.10.120">
    <property type="entry name" value="Prolyl oligopeptidase, N-terminal domain"/>
    <property type="match status" value="1"/>
</dbReference>
<feature type="signal peptide" evidence="3">
    <location>
        <begin position="1"/>
        <end position="19"/>
    </location>
</feature>
<name>A0A0C2DHB2_9BACT</name>
<dbReference type="PANTHER" id="PTHR42776">
    <property type="entry name" value="SERINE PEPTIDASE S9 FAMILY MEMBER"/>
    <property type="match status" value="1"/>
</dbReference>
<dbReference type="EMBL" id="JMCC02000006">
    <property type="protein sequence ID" value="KIG19072.1"/>
    <property type="molecule type" value="Genomic_DNA"/>
</dbReference>
<dbReference type="GO" id="GO:0004252">
    <property type="term" value="F:serine-type endopeptidase activity"/>
    <property type="evidence" value="ECO:0007669"/>
    <property type="project" value="InterPro"/>
</dbReference>
<protein>
    <submittedName>
        <fullName evidence="5">Peptidase S9, prolyl oligopeptidase active site protein</fullName>
    </submittedName>
</protein>
<evidence type="ECO:0000313" key="6">
    <source>
        <dbReference type="Proteomes" id="UP000031599"/>
    </source>
</evidence>
<evidence type="ECO:0000259" key="4">
    <source>
        <dbReference type="Pfam" id="PF00326"/>
    </source>
</evidence>
<dbReference type="Proteomes" id="UP000031599">
    <property type="component" value="Unassembled WGS sequence"/>
</dbReference>
<evidence type="ECO:0000256" key="1">
    <source>
        <dbReference type="ARBA" id="ARBA00022801"/>
    </source>
</evidence>
<keyword evidence="3" id="KW-0732">Signal</keyword>